<dbReference type="OMA" id="WMDIEME"/>
<dbReference type="PANTHER" id="PTHR37611">
    <property type="entry name" value="VIRUS-SPECIFIC-SIGNALING-PATHWAY REGULATED PROTEIN-RELATED"/>
    <property type="match status" value="1"/>
</dbReference>
<dbReference type="EMBL" id="MJEQ01002397">
    <property type="protein sequence ID" value="OIT27472.1"/>
    <property type="molecule type" value="Genomic_DNA"/>
</dbReference>
<protein>
    <submittedName>
        <fullName evidence="1">Uncharacterized protein</fullName>
    </submittedName>
</protein>
<gene>
    <name evidence="1" type="ORF">A4A49_21805</name>
</gene>
<dbReference type="AlphaFoldDB" id="A0A1J6KRL7"/>
<dbReference type="Gramene" id="OIT27472">
    <property type="protein sequence ID" value="OIT27472"/>
    <property type="gene ID" value="A4A49_21805"/>
</dbReference>
<name>A0A1J6KRL7_NICAT</name>
<dbReference type="STRING" id="49451.A0A1J6KRL7"/>
<evidence type="ECO:0000313" key="2">
    <source>
        <dbReference type="Proteomes" id="UP000187609"/>
    </source>
</evidence>
<proteinExistence type="predicted"/>
<keyword evidence="2" id="KW-1185">Reference proteome</keyword>
<dbReference type="PANTHER" id="PTHR37611:SF4">
    <property type="entry name" value="OS06G0538400 PROTEIN"/>
    <property type="match status" value="1"/>
</dbReference>
<evidence type="ECO:0000313" key="1">
    <source>
        <dbReference type="EMBL" id="OIT27472.1"/>
    </source>
</evidence>
<comment type="caution">
    <text evidence="1">The sequence shown here is derived from an EMBL/GenBank/DDBJ whole genome shotgun (WGS) entry which is preliminary data.</text>
</comment>
<organism evidence="1 2">
    <name type="scientific">Nicotiana attenuata</name>
    <name type="common">Coyote tobacco</name>
    <dbReference type="NCBI Taxonomy" id="49451"/>
    <lineage>
        <taxon>Eukaryota</taxon>
        <taxon>Viridiplantae</taxon>
        <taxon>Streptophyta</taxon>
        <taxon>Embryophyta</taxon>
        <taxon>Tracheophyta</taxon>
        <taxon>Spermatophyta</taxon>
        <taxon>Magnoliopsida</taxon>
        <taxon>eudicotyledons</taxon>
        <taxon>Gunneridae</taxon>
        <taxon>Pentapetalae</taxon>
        <taxon>asterids</taxon>
        <taxon>lamiids</taxon>
        <taxon>Solanales</taxon>
        <taxon>Solanaceae</taxon>
        <taxon>Nicotianoideae</taxon>
        <taxon>Nicotianeae</taxon>
        <taxon>Nicotiana</taxon>
    </lineage>
</organism>
<accession>A0A1J6KRL7</accession>
<reference evidence="1" key="1">
    <citation type="submission" date="2016-11" db="EMBL/GenBank/DDBJ databases">
        <title>The genome of Nicotiana attenuata.</title>
        <authorList>
            <person name="Xu S."/>
            <person name="Brockmoeller T."/>
            <person name="Gaquerel E."/>
            <person name="Navarro A."/>
            <person name="Kuhl H."/>
            <person name="Gase K."/>
            <person name="Ling Z."/>
            <person name="Zhou W."/>
            <person name="Kreitzer C."/>
            <person name="Stanke M."/>
            <person name="Tang H."/>
            <person name="Lyons E."/>
            <person name="Pandey P."/>
            <person name="Pandey S.P."/>
            <person name="Timmermann B."/>
            <person name="Baldwin I.T."/>
        </authorList>
    </citation>
    <scope>NUCLEOTIDE SEQUENCE [LARGE SCALE GENOMIC DNA]</scope>
    <source>
        <strain evidence="1">UT</strain>
    </source>
</reference>
<sequence>MATLVPEMENWECINGCNDLSNFDHSQIDCALLMSLLDDSQLGVEDDHDNERLSSVIRSLEAEIDDQQVINGHDSFQDSQGRNSGEDWQLWEDSQYKSQDFLESEGLDLNWMDIEMEIAPSSTSDDMNFWYNHEVHDMCEYGYAAFPLEENDHNSWGQEQNSSALTIQG</sequence>
<dbReference type="Proteomes" id="UP000187609">
    <property type="component" value="Unassembled WGS sequence"/>
</dbReference>
<dbReference type="SMR" id="A0A1J6KRL7"/>